<feature type="domain" description="Secretin/TonB short N-terminal" evidence="6">
    <location>
        <begin position="55"/>
        <end position="105"/>
    </location>
</feature>
<comment type="subcellular location">
    <subcellularLocation>
        <location evidence="1">Cell outer membrane</location>
    </subcellularLocation>
</comment>
<reference evidence="7 8" key="1">
    <citation type="submission" date="2021-08" db="EMBL/GenBank/DDBJ databases">
        <authorList>
            <person name="Zhang D."/>
            <person name="Zhang A."/>
            <person name="Wang L."/>
        </authorList>
    </citation>
    <scope>NUCLEOTIDE SEQUENCE [LARGE SCALE GENOMIC DNA]</scope>
    <source>
        <strain evidence="7 8">WL0086</strain>
    </source>
</reference>
<keyword evidence="5" id="KW-0732">Signal</keyword>
<dbReference type="Gene3D" id="2.170.130.10">
    <property type="entry name" value="TonB-dependent receptor, plug domain"/>
    <property type="match status" value="1"/>
</dbReference>
<evidence type="ECO:0000256" key="1">
    <source>
        <dbReference type="ARBA" id="ARBA00004442"/>
    </source>
</evidence>
<evidence type="ECO:0000256" key="2">
    <source>
        <dbReference type="ARBA" id="ARBA00022448"/>
    </source>
</evidence>
<dbReference type="PANTHER" id="PTHR47234:SF1">
    <property type="entry name" value="TONB-DEPENDENT RECEPTOR"/>
    <property type="match status" value="1"/>
</dbReference>
<sequence>MRLFAVPFRATVHLCLAFCLSLSAVSSVLAAPQLFDIPAQPADRALATFTRVTSVTLLYAPAELHKVQSTAVHGEFEPSDALVRLLRDTGYVPRLQDGAYLITSAKEPLGALVGRITTGNGAPPAGTLVAIPALHRQTVTNRHGEYHFPNLPRGSYQIVANRAGYHPLHINAAQVTAEPFTYLAPAVLRPANTATELAPVVVEGRLNRRGPLDPGPTIWGPRRAGDNLDLNRHLNDALPFIIYDRDRITRSGVVNLNDFLRREILDTDATALPPDQNSSGSLIASGSSNLNLRGFSAEETVVLVNGRRLPEILTTTDPSDGSRPGYQPPDVNFIPLSLVQQVQVLPASASALYSGNAIGGVINILLRPDGLGTEHSEITATYTNATEGFDAAYSSVSLMHTQSLLDGKLALRLNANFVSTVPATEAELHYQRNNAPAEIAPNDALYRATPNVRAVGSGSLFPDSPARVTSVAPGADGSGGLAAFAGREGQRNFDLYDSPGTLANALYGIDYPYGREQKRELYFASAVYTVSPWLELGLDAAYSSTTINRGYDVFRADLLLRRNNPLNPFGTDARVSLYETPTALGQNYSEANIDFYSLVGSALITLPWDWKAVIDTQYSHSATKYRGLADVDRARWQALVDRGDYNPLRDTQLDGPPQAFYDEVLIYTGGRDQFVTLGDYETFDGAFRLTHENLPLPTGRSVVNLGADYRITTLKGYDAVRRYGDGSLQRLPDRWRGRTLERVSAFMELQAPLYPRQRLPTWIETIEGDFATRFIIADTAAETNIAPTVAMKIGFTNGLTLRGSFTTSNRFPTPYMSRNTGNGVTTGTGVRYVGITDPRRGNEAYEAEEVSVLNPGLQSENAVTQTFGIIYERGERHRLRLSLDFFDTQKTNEIRGLGPSELLNLEAYFPELVVREAPAAGDPYAVGRITEFRTGAYNLASRHSQNYVAAIDYARRDVFGGTLDLRARLLWFDKYDQEIFPEEPLIDEIRDPSGATGLLEYRATFGGGWSNRWFAAGFDGQYFHSRRLPRLEWPAQGARTLDPYWQTDIYVQGDLGHWFLPEESKLGLKGQLRVNNVFKKDYPYYANGPSSSGVQPYGDWRGRTFSVSLTAEF</sequence>
<reference evidence="7 8" key="2">
    <citation type="submission" date="2023-12" db="EMBL/GenBank/DDBJ databases">
        <title>Description of an unclassified Opitutus bacterium of Verrucomicrobiota.</title>
        <authorList>
            <person name="Zhang D.-F."/>
        </authorList>
    </citation>
    <scope>NUCLEOTIDE SEQUENCE [LARGE SCALE GENOMIC DNA]</scope>
    <source>
        <strain evidence="7 8">WL0086</strain>
    </source>
</reference>
<dbReference type="SUPFAM" id="SSF49452">
    <property type="entry name" value="Starch-binding domain-like"/>
    <property type="match status" value="1"/>
</dbReference>
<name>A0ABZ1CBE0_9BACT</name>
<gene>
    <name evidence="7" type="ORF">K1X11_005100</name>
</gene>
<dbReference type="Pfam" id="PF07715">
    <property type="entry name" value="Plug"/>
    <property type="match status" value="1"/>
</dbReference>
<feature type="chain" id="PRO_5046606181" evidence="5">
    <location>
        <begin position="31"/>
        <end position="1113"/>
    </location>
</feature>
<dbReference type="InterPro" id="IPR011662">
    <property type="entry name" value="Secretin/TonB_short_N"/>
</dbReference>
<evidence type="ECO:0000256" key="3">
    <source>
        <dbReference type="ARBA" id="ARBA00023136"/>
    </source>
</evidence>
<dbReference type="InterPro" id="IPR013784">
    <property type="entry name" value="Carb-bd-like_fold"/>
</dbReference>
<dbReference type="Pfam" id="PF13620">
    <property type="entry name" value="CarboxypepD_reg"/>
    <property type="match status" value="1"/>
</dbReference>
<accession>A0ABZ1CBE0</accession>
<keyword evidence="2" id="KW-0813">Transport</keyword>
<evidence type="ECO:0000313" key="8">
    <source>
        <dbReference type="Proteomes" id="UP000738431"/>
    </source>
</evidence>
<dbReference type="SUPFAM" id="SSF56935">
    <property type="entry name" value="Porins"/>
    <property type="match status" value="1"/>
</dbReference>
<dbReference type="Proteomes" id="UP000738431">
    <property type="component" value="Chromosome"/>
</dbReference>
<dbReference type="RefSeq" id="WP_221031869.1">
    <property type="nucleotide sequence ID" value="NZ_CP139781.1"/>
</dbReference>
<evidence type="ECO:0000256" key="5">
    <source>
        <dbReference type="SAM" id="SignalP"/>
    </source>
</evidence>
<evidence type="ECO:0000259" key="6">
    <source>
        <dbReference type="SMART" id="SM00965"/>
    </source>
</evidence>
<dbReference type="Gene3D" id="3.55.50.30">
    <property type="match status" value="1"/>
</dbReference>
<dbReference type="Gene3D" id="2.60.40.1120">
    <property type="entry name" value="Carboxypeptidase-like, regulatory domain"/>
    <property type="match status" value="1"/>
</dbReference>
<dbReference type="Gene3D" id="2.40.170.20">
    <property type="entry name" value="TonB-dependent receptor, beta-barrel domain"/>
    <property type="match status" value="1"/>
</dbReference>
<keyword evidence="8" id="KW-1185">Reference proteome</keyword>
<keyword evidence="4" id="KW-0998">Cell outer membrane</keyword>
<dbReference type="PANTHER" id="PTHR47234">
    <property type="match status" value="1"/>
</dbReference>
<evidence type="ECO:0000256" key="4">
    <source>
        <dbReference type="ARBA" id="ARBA00023237"/>
    </source>
</evidence>
<dbReference type="SMART" id="SM00965">
    <property type="entry name" value="STN"/>
    <property type="match status" value="1"/>
</dbReference>
<dbReference type="InterPro" id="IPR036942">
    <property type="entry name" value="Beta-barrel_TonB_sf"/>
</dbReference>
<organism evidence="7 8">
    <name type="scientific">Actomonas aquatica</name>
    <dbReference type="NCBI Taxonomy" id="2866162"/>
    <lineage>
        <taxon>Bacteria</taxon>
        <taxon>Pseudomonadati</taxon>
        <taxon>Verrucomicrobiota</taxon>
        <taxon>Opitutia</taxon>
        <taxon>Opitutales</taxon>
        <taxon>Opitutaceae</taxon>
        <taxon>Actomonas</taxon>
    </lineage>
</organism>
<keyword evidence="3" id="KW-0472">Membrane</keyword>
<dbReference type="InterPro" id="IPR012910">
    <property type="entry name" value="Plug_dom"/>
</dbReference>
<dbReference type="InterPro" id="IPR037066">
    <property type="entry name" value="Plug_dom_sf"/>
</dbReference>
<dbReference type="EMBL" id="CP139781">
    <property type="protein sequence ID" value="WRQ88771.1"/>
    <property type="molecule type" value="Genomic_DNA"/>
</dbReference>
<proteinExistence type="predicted"/>
<feature type="signal peptide" evidence="5">
    <location>
        <begin position="1"/>
        <end position="30"/>
    </location>
</feature>
<protein>
    <submittedName>
        <fullName evidence="7">TonB-dependent receptor plug domain-containing protein</fullName>
    </submittedName>
</protein>
<evidence type="ECO:0000313" key="7">
    <source>
        <dbReference type="EMBL" id="WRQ88771.1"/>
    </source>
</evidence>
<keyword evidence="7" id="KW-0675">Receptor</keyword>